<dbReference type="EMBL" id="CAAALY010253350">
    <property type="protein sequence ID" value="VEL36849.1"/>
    <property type="molecule type" value="Genomic_DNA"/>
</dbReference>
<gene>
    <name evidence="1" type="ORF">PXEA_LOCUS30289</name>
</gene>
<sequence>MSVNERIFSVSSSLASTCSDGSVGPSGLVVAEAALCESRSVWQNPSGGMGLGGPGGETEAEVTVQGIHGLLG</sequence>
<reference evidence="1" key="1">
    <citation type="submission" date="2018-11" db="EMBL/GenBank/DDBJ databases">
        <authorList>
            <consortium name="Pathogen Informatics"/>
        </authorList>
    </citation>
    <scope>NUCLEOTIDE SEQUENCE</scope>
</reference>
<proteinExistence type="predicted"/>
<comment type="caution">
    <text evidence="1">The sequence shown here is derived from an EMBL/GenBank/DDBJ whole genome shotgun (WGS) entry which is preliminary data.</text>
</comment>
<evidence type="ECO:0000313" key="2">
    <source>
        <dbReference type="Proteomes" id="UP000784294"/>
    </source>
</evidence>
<dbReference type="AlphaFoldDB" id="A0A448XHN6"/>
<name>A0A448XHN6_9PLAT</name>
<dbReference type="Proteomes" id="UP000784294">
    <property type="component" value="Unassembled WGS sequence"/>
</dbReference>
<protein>
    <submittedName>
        <fullName evidence="1">Uncharacterized protein</fullName>
    </submittedName>
</protein>
<organism evidence="1 2">
    <name type="scientific">Protopolystoma xenopodis</name>
    <dbReference type="NCBI Taxonomy" id="117903"/>
    <lineage>
        <taxon>Eukaryota</taxon>
        <taxon>Metazoa</taxon>
        <taxon>Spiralia</taxon>
        <taxon>Lophotrochozoa</taxon>
        <taxon>Platyhelminthes</taxon>
        <taxon>Monogenea</taxon>
        <taxon>Polyopisthocotylea</taxon>
        <taxon>Polystomatidea</taxon>
        <taxon>Polystomatidae</taxon>
        <taxon>Protopolystoma</taxon>
    </lineage>
</organism>
<keyword evidence="2" id="KW-1185">Reference proteome</keyword>
<evidence type="ECO:0000313" key="1">
    <source>
        <dbReference type="EMBL" id="VEL36849.1"/>
    </source>
</evidence>
<accession>A0A448XHN6</accession>